<dbReference type="OrthoDB" id="475207at2"/>
<dbReference type="InterPro" id="IPR011049">
    <property type="entry name" value="Serralysin-like_metalloprot_C"/>
</dbReference>
<evidence type="ECO:0000256" key="7">
    <source>
        <dbReference type="ARBA" id="ARBA00023136"/>
    </source>
</evidence>
<accession>A0A1H6CIU5</accession>
<dbReference type="SUPFAM" id="SSF51120">
    <property type="entry name" value="beta-Roll"/>
    <property type="match status" value="4"/>
</dbReference>
<feature type="region of interest" description="Disordered" evidence="8">
    <location>
        <begin position="1186"/>
        <end position="1206"/>
    </location>
</feature>
<evidence type="ECO:0000256" key="3">
    <source>
        <dbReference type="ARBA" id="ARBA00022525"/>
    </source>
</evidence>
<dbReference type="Gene3D" id="2.150.10.10">
    <property type="entry name" value="Serralysin-like metalloprotease, C-terminal"/>
    <property type="match status" value="5"/>
</dbReference>
<dbReference type="InterPro" id="IPR029052">
    <property type="entry name" value="Metallo-depent_PP-like"/>
</dbReference>
<evidence type="ECO:0000313" key="10">
    <source>
        <dbReference type="Proteomes" id="UP000236743"/>
    </source>
</evidence>
<dbReference type="RefSeq" id="WP_103874631.1">
    <property type="nucleotide sequence ID" value="NZ_FNUY01000010.1"/>
</dbReference>
<dbReference type="PRINTS" id="PR01488">
    <property type="entry name" value="RTXTOXINA"/>
</dbReference>
<dbReference type="GO" id="GO:0005509">
    <property type="term" value="F:calcium ion binding"/>
    <property type="evidence" value="ECO:0007669"/>
    <property type="project" value="InterPro"/>
</dbReference>
<dbReference type="GO" id="GO:0005576">
    <property type="term" value="C:extracellular region"/>
    <property type="evidence" value="ECO:0007669"/>
    <property type="project" value="UniProtKB-SubCell"/>
</dbReference>
<evidence type="ECO:0000256" key="5">
    <source>
        <dbReference type="ARBA" id="ARBA00022737"/>
    </source>
</evidence>
<gene>
    <name evidence="9" type="ORF">SAMN04488115_110177</name>
</gene>
<dbReference type="EMBL" id="FNUY01000010">
    <property type="protein sequence ID" value="SEG72869.1"/>
    <property type="molecule type" value="Genomic_DNA"/>
</dbReference>
<evidence type="ECO:0000256" key="4">
    <source>
        <dbReference type="ARBA" id="ARBA00022656"/>
    </source>
</evidence>
<dbReference type="InterPro" id="IPR003995">
    <property type="entry name" value="RTX_toxin_determinant-A"/>
</dbReference>
<dbReference type="InterPro" id="IPR050557">
    <property type="entry name" value="RTX_toxin/Mannuronan_C5-epim"/>
</dbReference>
<name>A0A1H6CIU5_9HYPH</name>
<reference evidence="9 10" key="1">
    <citation type="submission" date="2016-10" db="EMBL/GenBank/DDBJ databases">
        <authorList>
            <person name="de Groot N.N."/>
        </authorList>
    </citation>
    <scope>NUCLEOTIDE SEQUENCE [LARGE SCALE GENOMIC DNA]</scope>
    <source>
        <strain evidence="9 10">DSM 26656</strain>
    </source>
</reference>
<dbReference type="InterPro" id="IPR001343">
    <property type="entry name" value="Hemolysn_Ca-bd"/>
</dbReference>
<keyword evidence="7" id="KW-0472">Membrane</keyword>
<evidence type="ECO:0000256" key="6">
    <source>
        <dbReference type="ARBA" id="ARBA00023026"/>
    </source>
</evidence>
<evidence type="ECO:0000256" key="1">
    <source>
        <dbReference type="ARBA" id="ARBA00004370"/>
    </source>
</evidence>
<dbReference type="InterPro" id="IPR013783">
    <property type="entry name" value="Ig-like_fold"/>
</dbReference>
<keyword evidence="4" id="KW-0800">Toxin</keyword>
<dbReference type="Gene3D" id="3.60.21.10">
    <property type="match status" value="1"/>
</dbReference>
<evidence type="ECO:0000256" key="8">
    <source>
        <dbReference type="SAM" id="MobiDB-lite"/>
    </source>
</evidence>
<protein>
    <submittedName>
        <fullName evidence="9">Ca2+-binding protein, RTX toxin-related</fullName>
    </submittedName>
</protein>
<dbReference type="SUPFAM" id="SSF56300">
    <property type="entry name" value="Metallo-dependent phosphatases"/>
    <property type="match status" value="1"/>
</dbReference>
<organism evidence="9 10">
    <name type="scientific">Bosea lathyri</name>
    <dbReference type="NCBI Taxonomy" id="1036778"/>
    <lineage>
        <taxon>Bacteria</taxon>
        <taxon>Pseudomonadati</taxon>
        <taxon>Pseudomonadota</taxon>
        <taxon>Alphaproteobacteria</taxon>
        <taxon>Hyphomicrobiales</taxon>
        <taxon>Boseaceae</taxon>
        <taxon>Bosea</taxon>
    </lineage>
</organism>
<evidence type="ECO:0000256" key="2">
    <source>
        <dbReference type="ARBA" id="ARBA00004613"/>
    </source>
</evidence>
<dbReference type="PANTHER" id="PTHR38340:SF1">
    <property type="entry name" value="S-LAYER PROTEIN"/>
    <property type="match status" value="1"/>
</dbReference>
<dbReference type="InterPro" id="IPR018511">
    <property type="entry name" value="Hemolysin-typ_Ca-bd_CS"/>
</dbReference>
<dbReference type="GO" id="GO:0016020">
    <property type="term" value="C:membrane"/>
    <property type="evidence" value="ECO:0007669"/>
    <property type="project" value="UniProtKB-SubCell"/>
</dbReference>
<keyword evidence="5" id="KW-0677">Repeat</keyword>
<comment type="subcellular location">
    <subcellularLocation>
        <location evidence="1">Membrane</location>
    </subcellularLocation>
    <subcellularLocation>
        <location evidence="2">Secreted</location>
    </subcellularLocation>
</comment>
<dbReference type="GO" id="GO:0090729">
    <property type="term" value="F:toxin activity"/>
    <property type="evidence" value="ECO:0007669"/>
    <property type="project" value="UniProtKB-KW"/>
</dbReference>
<evidence type="ECO:0000313" key="9">
    <source>
        <dbReference type="EMBL" id="SEG72869.1"/>
    </source>
</evidence>
<keyword evidence="10" id="KW-1185">Reference proteome</keyword>
<dbReference type="Proteomes" id="UP000236743">
    <property type="component" value="Unassembled WGS sequence"/>
</dbReference>
<keyword evidence="3" id="KW-0964">Secreted</keyword>
<dbReference type="PROSITE" id="PS00330">
    <property type="entry name" value="HEMOLYSIN_CALCIUM"/>
    <property type="match status" value="7"/>
</dbReference>
<dbReference type="Gene3D" id="2.60.40.10">
    <property type="entry name" value="Immunoglobulins"/>
    <property type="match status" value="1"/>
</dbReference>
<dbReference type="PRINTS" id="PR00313">
    <property type="entry name" value="CABNDNGRPT"/>
</dbReference>
<feature type="region of interest" description="Disordered" evidence="8">
    <location>
        <begin position="1481"/>
        <end position="1577"/>
    </location>
</feature>
<dbReference type="Gene3D" id="2.60.120.560">
    <property type="entry name" value="Exo-inulinase, domain 1"/>
    <property type="match status" value="2"/>
</dbReference>
<dbReference type="Pfam" id="PF00353">
    <property type="entry name" value="HemolysinCabind"/>
    <property type="match status" value="4"/>
</dbReference>
<sequence>MTNWLAANKESLNIQFVGHVGDVTQNNQASEWAIAEKAMRTLDGKIPYSLLPGNHDQASGGSAADHSSVFLDTVFSPEKQAATNPGTFGGVYDQESASSRNNYHTFTATDGTKWLILSMEFGPRDDVIRWAGEVIETNLDHRVMIISHSLTSWAGRHDPASLSLYDEGTGADYGMRTDPQGANDGETVYRMLSAKYPNVAFTFSGHIFGDGAETNVSYSQYGNPIHETLVNYQNGISREITGNGNEALGTRGGNGAIRLVTIDPENNTIFTSTYFTELDDYLDGYRGKPELDRDGLTGYYRGHQEVFENVDLGTPELMAMAKAGNDKFVKAEAGQDKASVTFDGDWTLNPGNDTGLTYRWTDRDGNILSESARPTLELQAGRHEFTLSVTDTAGYVTTDTVTAIVSTDNTLLLDSFNDANRNGWVKPSVGIATKTGTVSSFNLPALPGGDATVTYIPALSSSQIVGVVGADSLPAGTVLKSYSLVYDLLVPAGQGAYFSFLQTDLTNRTDGELFLKQANAASGGIGINSDYEGAFTYGAWHRVAFTVEDKGTSVLISKYIDGVKVGDTPMSGSNYARYALDLNKGFFLFADESGETSGAYVSSVLITDKIYSEAEMGALGGPKAGGIVATPPSDLSSQINFSSASSTLSDDFGKSIGIIASIPGASNFLVKGSAAARTTTAEQQAAPEGRVFEQSDSANNILVWNDPAAQDWSNYVYEATLRATDNDGIGLVFAFKDTANHYRLVLDAETNSRKLVKLVNGVETVLASETGGTPWNRDFALKVAMVDGRIDAFLDGHSLFGTVTDTAPLAGGTVGFYSNNQRSSQFDNVTVTKVALTAHAGDDARVIDLDGDGRVTVSLEADGSYGLADIASYVWTDETGNVVAEGKTADANLSVGRQTLTLTVTDTTGKTATDTKLVEGIAKSQVLVSETFADASALARWTIVDEGELGGVGANGKSSQWELTDGQLVQLSDLKSRELTWSGATNADYWKRGWSPLGDGVNMLRRGTQAVYNDPAAKEWADYAVEAMIKTPDNGALGFLVHYVDAKNYYKIELNAEGTYDRSAGNGAGSIFQLLSVSNGVERVIMQMPGKYTPGQVFNLRVEIKDQKIQALVDGVNLFAYAIEDHANPRGTFALYSWGNVGLSFDDVTVVDLRPILAGTEGDDIITGSAGDDVIRGFDGDDALAGGNGNDRIEGGAGDDTLDGGDGDDRIEGGAGDDVISGGNGADLIFGGEGDDRIDAGAGDDTIELAIGAGAPALIDGGEGSDSLILSGSGVGTLDTVTGVEHLVVGSGSWSVAESEAFDDIRVKAGAVLASTAVLSGSHRLTVEAGATVAAVTLSGALNGARLDNAGEITGGIAADATATGTLTLVNSGRIAGGIVTGAGDDSVTLLEGSAVTGAIALGAGQDVFIGSLANETVDGGAGDDLLKGAGGDDTIAGGAGFDTLDLSDATGSVSVNWQAGTASGGGIGSDRFSGIESVRLGSGDDQLRGSAADEIVDGGAGKDTLDAGSGNDRLTGGAGDDALRGGSGDDALEGGDGKDLLEGGSGNDRLSGGAGEDDLRGGSGDDRINGGAGNDRLSGGSGHDVFVFEKGFGRDVISDFQASGSSADQLEFATSLLADYAAFTAAATQAGRDVVITLDAETALTLTNVTLASLQADDFRFV</sequence>
<proteinExistence type="predicted"/>
<feature type="compositionally biased region" description="Basic and acidic residues" evidence="8">
    <location>
        <begin position="1558"/>
        <end position="1569"/>
    </location>
</feature>
<dbReference type="PANTHER" id="PTHR38340">
    <property type="entry name" value="S-LAYER PROTEIN"/>
    <property type="match status" value="1"/>
</dbReference>
<keyword evidence="6" id="KW-0843">Virulence</keyword>